<dbReference type="SMART" id="SM00939">
    <property type="entry name" value="PepX_C"/>
    <property type="match status" value="1"/>
</dbReference>
<dbReference type="InterPro" id="IPR000383">
    <property type="entry name" value="Xaa-Pro-like_dom"/>
</dbReference>
<dbReference type="Gene3D" id="2.60.120.260">
    <property type="entry name" value="Galactose-binding domain-like"/>
    <property type="match status" value="1"/>
</dbReference>
<dbReference type="InterPro" id="IPR005674">
    <property type="entry name" value="CocE/Ser_esterase"/>
</dbReference>
<accession>A0A3M9XA58</accession>
<dbReference type="GO" id="GO:0008239">
    <property type="term" value="F:dipeptidyl-peptidase activity"/>
    <property type="evidence" value="ECO:0007669"/>
    <property type="project" value="InterPro"/>
</dbReference>
<dbReference type="InterPro" id="IPR008979">
    <property type="entry name" value="Galactose-bd-like_sf"/>
</dbReference>
<gene>
    <name evidence="4" type="ORF">DNR46_13515</name>
</gene>
<dbReference type="NCBIfam" id="TIGR00976">
    <property type="entry name" value="CocE_NonD"/>
    <property type="match status" value="1"/>
</dbReference>
<evidence type="ECO:0000256" key="1">
    <source>
        <dbReference type="ARBA" id="ARBA00022801"/>
    </source>
</evidence>
<evidence type="ECO:0000313" key="5">
    <source>
        <dbReference type="Proteomes" id="UP000275436"/>
    </source>
</evidence>
<dbReference type="PANTHER" id="PTHR43056:SF10">
    <property type="entry name" value="COCE_NOND FAMILY, PUTATIVE (AFU_ORTHOLOGUE AFUA_7G00600)-RELATED"/>
    <property type="match status" value="1"/>
</dbReference>
<evidence type="ECO:0000259" key="3">
    <source>
        <dbReference type="SMART" id="SM00939"/>
    </source>
</evidence>
<name>A0A3M9XA58_9HYPH</name>
<proteinExistence type="predicted"/>
<evidence type="ECO:0000256" key="2">
    <source>
        <dbReference type="SAM" id="MobiDB-lite"/>
    </source>
</evidence>
<dbReference type="InterPro" id="IPR013736">
    <property type="entry name" value="Xaa-Pro_dipept_C"/>
</dbReference>
<dbReference type="Gene3D" id="3.40.50.1820">
    <property type="entry name" value="alpha/beta hydrolase"/>
    <property type="match status" value="1"/>
</dbReference>
<sequence>MTNRNVRVIENEWIVLKDGTRLAARIWMPETGPGGVPAVLEFLPYRKRNGTAARDESTYPVFAAAGIAGVRVDIRGCGESDGVIDGEYTARELADAVEVIEWIAAQDWSNGNVGMMGISWGGFNALQVAALKPPALKAVISLSSTVDRYNDDIHYKNGAHLSAQLSWAATMTALQSRSPDPDLVGERWRDMWLERLEGEPFFMEEWLSHQRRDDFWRHGSICEDFDGFSVPALVIAGWADGYRNTPLKAVAGMPEMAWGLIGPWVHKYPHFADPKPRVDFHAEAISWWRHWLCAEDNKVEHAPRLRAYILDGPRPGRRRETDPGYWVAMDRWDVPDTLAFTLDASGRLARSTSSHAEGKALLHSPQDTGTAAGEFFPRRPDSETAGDQRVDDAGSLTFDSAVLAEECVVFGQPLAKLSLSSDANFANLAVRLVDVHPDGAATRVSYGVLNLAHRNGNAEPQPLKPGETVEIELVLDACGYRFAPGHRLRLSLSSAYWPTILPQPCDATLTIDLATLRLELPLLGEHRRVEIPQPSNPDPLPRYEVLTDGSSDRSVERDLQNGVTRYRVHEDTGLSHHPGNGLCTRDIRQEVWSIAPDSPLSLTAEIRWTCCAEREGWRTQSHCTMHLSCTATEWVVTERVEALEAGRKVFERERNSRIPRDHM</sequence>
<dbReference type="InterPro" id="IPR050585">
    <property type="entry name" value="Xaa-Pro_dipeptidyl-ppase/CocE"/>
</dbReference>
<dbReference type="Gene3D" id="1.10.3020.10">
    <property type="entry name" value="alpha-amino acid ester hydrolase ( Helical cap domain)"/>
    <property type="match status" value="1"/>
</dbReference>
<protein>
    <submittedName>
        <fullName evidence="4">Peptidase</fullName>
    </submittedName>
</protein>
<dbReference type="AlphaFoldDB" id="A0A3M9XA58"/>
<dbReference type="Pfam" id="PF08530">
    <property type="entry name" value="PepX_C"/>
    <property type="match status" value="1"/>
</dbReference>
<dbReference type="EMBL" id="QKOD01000003">
    <property type="protein sequence ID" value="RNJ44927.1"/>
    <property type="molecule type" value="Genomic_DNA"/>
</dbReference>
<evidence type="ECO:0000313" key="4">
    <source>
        <dbReference type="EMBL" id="RNJ44927.1"/>
    </source>
</evidence>
<feature type="domain" description="Xaa-Pro dipeptidyl-peptidase C-terminal" evidence="3">
    <location>
        <begin position="285"/>
        <end position="541"/>
    </location>
</feature>
<dbReference type="Proteomes" id="UP000275436">
    <property type="component" value="Unassembled WGS sequence"/>
</dbReference>
<reference evidence="4 5" key="1">
    <citation type="journal article" date="2018" name="Mol. Plant Microbe Interact.">
        <title>Taxonomically Different Co-Microsymbionts of a Relict Legume, Oxytropis popoviana, Have Complementary Sets of Symbiotic Genes and Together Increase the Efficiency of Plant Nodulation.</title>
        <authorList>
            <person name="Safronova V."/>
            <person name="Belimov A."/>
            <person name="Sazanova A."/>
            <person name="Chirak E."/>
            <person name="Verkhozina A."/>
            <person name="Kuznetsova I."/>
            <person name="Andronov E."/>
            <person name="Puhalsky J."/>
            <person name="Tikhonovich I."/>
        </authorList>
    </citation>
    <scope>NUCLEOTIDE SEQUENCE [LARGE SCALE GENOMIC DNA]</scope>
    <source>
        <strain evidence="4 5">Opo-235</strain>
    </source>
</reference>
<dbReference type="SUPFAM" id="SSF49785">
    <property type="entry name" value="Galactose-binding domain-like"/>
    <property type="match status" value="1"/>
</dbReference>
<keyword evidence="1" id="KW-0378">Hydrolase</keyword>
<organism evidence="4 5">
    <name type="scientific">Mesorhizobium japonicum</name>
    <dbReference type="NCBI Taxonomy" id="2066070"/>
    <lineage>
        <taxon>Bacteria</taxon>
        <taxon>Pseudomonadati</taxon>
        <taxon>Pseudomonadota</taxon>
        <taxon>Alphaproteobacteria</taxon>
        <taxon>Hyphomicrobiales</taxon>
        <taxon>Phyllobacteriaceae</taxon>
        <taxon>Mesorhizobium</taxon>
    </lineage>
</organism>
<feature type="compositionally biased region" description="Basic and acidic residues" evidence="2">
    <location>
        <begin position="376"/>
        <end position="391"/>
    </location>
</feature>
<dbReference type="SUPFAM" id="SSF53474">
    <property type="entry name" value="alpha/beta-Hydrolases"/>
    <property type="match status" value="1"/>
</dbReference>
<dbReference type="PANTHER" id="PTHR43056">
    <property type="entry name" value="PEPTIDASE S9 PROLYL OLIGOPEPTIDASE"/>
    <property type="match status" value="1"/>
</dbReference>
<feature type="region of interest" description="Disordered" evidence="2">
    <location>
        <begin position="356"/>
        <end position="391"/>
    </location>
</feature>
<dbReference type="InterPro" id="IPR029058">
    <property type="entry name" value="AB_hydrolase_fold"/>
</dbReference>
<dbReference type="RefSeq" id="WP_123168096.1">
    <property type="nucleotide sequence ID" value="NZ_QKOD01000003.1"/>
</dbReference>
<comment type="caution">
    <text evidence="4">The sequence shown here is derived from an EMBL/GenBank/DDBJ whole genome shotgun (WGS) entry which is preliminary data.</text>
</comment>
<dbReference type="Pfam" id="PF02129">
    <property type="entry name" value="Peptidase_S15"/>
    <property type="match status" value="1"/>
</dbReference>